<keyword evidence="8 9" id="KW-0012">Acyltransferase</keyword>
<feature type="transmembrane region" description="Helical" evidence="9">
    <location>
        <begin position="30"/>
        <end position="47"/>
    </location>
</feature>
<dbReference type="PROSITE" id="PS50263">
    <property type="entry name" value="CN_HYDROLASE"/>
    <property type="match status" value="1"/>
</dbReference>
<keyword evidence="6 9" id="KW-1133">Transmembrane helix</keyword>
<evidence type="ECO:0000256" key="7">
    <source>
        <dbReference type="ARBA" id="ARBA00023136"/>
    </source>
</evidence>
<dbReference type="Proteomes" id="UP000693972">
    <property type="component" value="Unassembled WGS sequence"/>
</dbReference>
<dbReference type="PANTHER" id="PTHR38686">
    <property type="entry name" value="APOLIPOPROTEIN N-ACYLTRANSFERASE"/>
    <property type="match status" value="1"/>
</dbReference>
<evidence type="ECO:0000256" key="8">
    <source>
        <dbReference type="ARBA" id="ARBA00023315"/>
    </source>
</evidence>
<comment type="subcellular location">
    <subcellularLocation>
        <location evidence="1 9">Cell membrane</location>
        <topology evidence="1 9">Multi-pass membrane protein</topology>
    </subcellularLocation>
</comment>
<keyword evidence="3 9" id="KW-1003">Cell membrane</keyword>
<evidence type="ECO:0000313" key="12">
    <source>
        <dbReference type="Proteomes" id="UP000693972"/>
    </source>
</evidence>
<evidence type="ECO:0000256" key="5">
    <source>
        <dbReference type="ARBA" id="ARBA00022692"/>
    </source>
</evidence>
<comment type="pathway">
    <text evidence="9">Protein modification; lipoprotein biosynthesis (N-acyl transfer).</text>
</comment>
<evidence type="ECO:0000256" key="9">
    <source>
        <dbReference type="HAMAP-Rule" id="MF_01148"/>
    </source>
</evidence>
<dbReference type="PANTHER" id="PTHR38686:SF1">
    <property type="entry name" value="APOLIPOPROTEIN N-ACYLTRANSFERASE"/>
    <property type="match status" value="1"/>
</dbReference>
<accession>A0A975TVC5</accession>
<dbReference type="EC" id="2.3.1.269" evidence="9"/>
<dbReference type="InterPro" id="IPR003010">
    <property type="entry name" value="C-N_Hydrolase"/>
</dbReference>
<keyword evidence="7 9" id="KW-0472">Membrane</keyword>
<keyword evidence="5 9" id="KW-0812">Transmembrane</keyword>
<dbReference type="InterPro" id="IPR045378">
    <property type="entry name" value="LNT_N"/>
</dbReference>
<evidence type="ECO:0000259" key="10">
    <source>
        <dbReference type="PROSITE" id="PS50263"/>
    </source>
</evidence>
<feature type="transmembrane region" description="Helical" evidence="9">
    <location>
        <begin position="85"/>
        <end position="107"/>
    </location>
</feature>
<organism evidence="11">
    <name type="scientific">Gymnodinialimonas phycosphaerae</name>
    <dbReference type="NCBI Taxonomy" id="2841589"/>
    <lineage>
        <taxon>Bacteria</taxon>
        <taxon>Pseudomonadati</taxon>
        <taxon>Pseudomonadota</taxon>
        <taxon>Alphaproteobacteria</taxon>
        <taxon>Rhodobacterales</taxon>
        <taxon>Paracoccaceae</taxon>
        <taxon>Gymnodinialimonas</taxon>
    </lineage>
</organism>
<comment type="similarity">
    <text evidence="2 9">Belongs to the CN hydrolase family. Apolipoprotein N-acyltransferase subfamily.</text>
</comment>
<feature type="domain" description="CN hydrolase" evidence="10">
    <location>
        <begin position="221"/>
        <end position="462"/>
    </location>
</feature>
<dbReference type="RefSeq" id="WP_257894287.1">
    <property type="nucleotide sequence ID" value="NZ_JAIMBW010000001.1"/>
</dbReference>
<protein>
    <recommendedName>
        <fullName evidence="9">Apolipoprotein N-acyltransferase</fullName>
        <shortName evidence="9">ALP N-acyltransferase</shortName>
        <ecNumber evidence="9">2.3.1.269</ecNumber>
    </recommendedName>
</protein>
<dbReference type="GO" id="GO:0042158">
    <property type="term" value="P:lipoprotein biosynthetic process"/>
    <property type="evidence" value="ECO:0007669"/>
    <property type="project" value="UniProtKB-UniRule"/>
</dbReference>
<dbReference type="Gene3D" id="3.60.110.10">
    <property type="entry name" value="Carbon-nitrogen hydrolase"/>
    <property type="match status" value="1"/>
</dbReference>
<evidence type="ECO:0000313" key="11">
    <source>
        <dbReference type="EMBL" id="QXL87409.1"/>
    </source>
</evidence>
<name>A0A975TVC5_9RHOB</name>
<sequence length="498" mass="52447">MTSLGRWQARALAVFAGGVAALALPPFNAWYAIFAAFALIAALVATAETPRGAAWRAWAAGVGWFGVSMHWIVQPFFVDAAVTGWMAPFALVLLAGGLALFWGLAGWAAARVSEGPGRAWVFAGLLTLLEALRGHIFTGLPWAQPGHGLIDSQALALSAHVGPHGLTLLVLFVSAASAVIYLYKGPTWAGVPLAFGLALGLVPMAAPAPAPAAEAPVLRIVQINAPQHLKWQRDMVPVFFERGLTLTASAPGPLGAPDLVIWPETSLPEILDRSDLARARIAEAAGGAEVLIGGQRYAGLEPRNMLAYLAADGGIASVYDKHHLVPFGEYLPLRGRAEALGLQGLAQQLSGGYRPGEGPGVMDLGPLGRAFPMICYEAIFPGYIRAVARPDWMVQVTNDAWFGSFAMPYQHLALARLRAAEQGLPLIRAANTGVSAVIDARGEVTHSLPMDTQGTLDARLPPALPPTLYARTGDLPALILAIFVTLSGLAVARARSPH</sequence>
<feature type="transmembrane region" description="Helical" evidence="9">
    <location>
        <begin position="119"/>
        <end position="143"/>
    </location>
</feature>
<feature type="transmembrane region" description="Helical" evidence="9">
    <location>
        <begin position="163"/>
        <end position="183"/>
    </location>
</feature>
<dbReference type="EMBL" id="CP078073">
    <property type="protein sequence ID" value="QXL87409.1"/>
    <property type="molecule type" value="Genomic_DNA"/>
</dbReference>
<dbReference type="GO" id="GO:0005886">
    <property type="term" value="C:plasma membrane"/>
    <property type="evidence" value="ECO:0007669"/>
    <property type="project" value="UniProtKB-SubCell"/>
</dbReference>
<gene>
    <name evidence="9 11" type="primary">lnt</name>
    <name evidence="11" type="ORF">KUL25_18640</name>
</gene>
<dbReference type="AlphaFoldDB" id="A0A975TVC5"/>
<evidence type="ECO:0000256" key="4">
    <source>
        <dbReference type="ARBA" id="ARBA00022679"/>
    </source>
</evidence>
<dbReference type="InterPro" id="IPR004563">
    <property type="entry name" value="Apolipo_AcylTrfase"/>
</dbReference>
<dbReference type="EMBL" id="JAIMBW010000001">
    <property type="protein sequence ID" value="MBY4894779.1"/>
    <property type="molecule type" value="Genomic_DNA"/>
</dbReference>
<proteinExistence type="inferred from homology"/>
<comment type="function">
    <text evidence="9">Catalyzes the phospholipid dependent N-acylation of the N-terminal cysteine of apolipoprotein, the last step in lipoprotein maturation.</text>
</comment>
<dbReference type="GO" id="GO:0016410">
    <property type="term" value="F:N-acyltransferase activity"/>
    <property type="evidence" value="ECO:0007669"/>
    <property type="project" value="UniProtKB-UniRule"/>
</dbReference>
<dbReference type="CDD" id="cd07571">
    <property type="entry name" value="ALP_N-acyl_transferase"/>
    <property type="match status" value="1"/>
</dbReference>
<feature type="transmembrane region" description="Helical" evidence="9">
    <location>
        <begin position="190"/>
        <end position="210"/>
    </location>
</feature>
<evidence type="ECO:0000256" key="3">
    <source>
        <dbReference type="ARBA" id="ARBA00022475"/>
    </source>
</evidence>
<dbReference type="NCBIfam" id="TIGR00546">
    <property type="entry name" value="lnt"/>
    <property type="match status" value="1"/>
</dbReference>
<dbReference type="SUPFAM" id="SSF56317">
    <property type="entry name" value="Carbon-nitrogen hydrolase"/>
    <property type="match status" value="1"/>
</dbReference>
<evidence type="ECO:0000256" key="1">
    <source>
        <dbReference type="ARBA" id="ARBA00004651"/>
    </source>
</evidence>
<dbReference type="InterPro" id="IPR036526">
    <property type="entry name" value="C-N_Hydrolase_sf"/>
</dbReference>
<comment type="catalytic activity">
    <reaction evidence="9">
        <text>N-terminal S-1,2-diacyl-sn-glyceryl-L-cysteinyl-[lipoprotein] + a glycerophospholipid = N-acyl-S-1,2-diacyl-sn-glyceryl-L-cysteinyl-[lipoprotein] + a 2-acyl-sn-glycero-3-phospholipid + H(+)</text>
        <dbReference type="Rhea" id="RHEA:48228"/>
        <dbReference type="Rhea" id="RHEA-COMP:14681"/>
        <dbReference type="Rhea" id="RHEA-COMP:14684"/>
        <dbReference type="ChEBI" id="CHEBI:15378"/>
        <dbReference type="ChEBI" id="CHEBI:136912"/>
        <dbReference type="ChEBI" id="CHEBI:140656"/>
        <dbReference type="ChEBI" id="CHEBI:140657"/>
        <dbReference type="ChEBI" id="CHEBI:140660"/>
        <dbReference type="EC" id="2.3.1.269"/>
    </reaction>
</comment>
<reference evidence="11 12" key="1">
    <citation type="submission" date="2021-07" db="EMBL/GenBank/DDBJ databases">
        <title>Karlodiniumbacter phycospheric gen. nov., sp. nov., a phycosphere bacterium isolated from karlodinium veneficum.</title>
        <authorList>
            <person name="Peng Y."/>
            <person name="Jiang L."/>
            <person name="Lee J."/>
        </authorList>
    </citation>
    <scope>NUCLEOTIDE SEQUENCE</scope>
    <source>
        <strain evidence="11 12">N5</strain>
    </source>
</reference>
<dbReference type="Pfam" id="PF00795">
    <property type="entry name" value="CN_hydrolase"/>
    <property type="match status" value="1"/>
</dbReference>
<feature type="transmembrane region" description="Helical" evidence="9">
    <location>
        <begin position="7"/>
        <end position="24"/>
    </location>
</feature>
<dbReference type="HAMAP" id="MF_01148">
    <property type="entry name" value="Lnt"/>
    <property type="match status" value="1"/>
</dbReference>
<dbReference type="Pfam" id="PF20154">
    <property type="entry name" value="LNT_N"/>
    <property type="match status" value="1"/>
</dbReference>
<keyword evidence="4 9" id="KW-0808">Transferase</keyword>
<keyword evidence="12" id="KW-1185">Reference proteome</keyword>
<evidence type="ECO:0000256" key="6">
    <source>
        <dbReference type="ARBA" id="ARBA00022989"/>
    </source>
</evidence>
<feature type="transmembrane region" description="Helical" evidence="9">
    <location>
        <begin position="54"/>
        <end position="73"/>
    </location>
</feature>
<evidence type="ECO:0000256" key="2">
    <source>
        <dbReference type="ARBA" id="ARBA00010065"/>
    </source>
</evidence>